<evidence type="ECO:0000313" key="6">
    <source>
        <dbReference type="EMBL" id="TCP29779.1"/>
    </source>
</evidence>
<dbReference type="Pfam" id="PF01068">
    <property type="entry name" value="DNA_ligase_A_M"/>
    <property type="match status" value="1"/>
</dbReference>
<organism evidence="6 7">
    <name type="scientific">Scopulibacillus darangshiensis</name>
    <dbReference type="NCBI Taxonomy" id="442528"/>
    <lineage>
        <taxon>Bacteria</taxon>
        <taxon>Bacillati</taxon>
        <taxon>Bacillota</taxon>
        <taxon>Bacilli</taxon>
        <taxon>Bacillales</taxon>
        <taxon>Sporolactobacillaceae</taxon>
        <taxon>Scopulibacillus</taxon>
    </lineage>
</organism>
<reference evidence="6 7" key="1">
    <citation type="submission" date="2019-03" db="EMBL/GenBank/DDBJ databases">
        <title>Genomic Encyclopedia of Type Strains, Phase IV (KMG-IV): sequencing the most valuable type-strain genomes for metagenomic binning, comparative biology and taxonomic classification.</title>
        <authorList>
            <person name="Goeker M."/>
        </authorList>
    </citation>
    <scope>NUCLEOTIDE SEQUENCE [LARGE SCALE GENOMIC DNA]</scope>
    <source>
        <strain evidence="6 7">DSM 19377</strain>
    </source>
</reference>
<dbReference type="AlphaFoldDB" id="A0A4R2P4N1"/>
<accession>A0A4R2P4N1</accession>
<dbReference type="GO" id="GO:0005524">
    <property type="term" value="F:ATP binding"/>
    <property type="evidence" value="ECO:0007669"/>
    <property type="project" value="InterPro"/>
</dbReference>
<protein>
    <recommendedName>
        <fullName evidence="2">DNA ligase (ATP)</fullName>
        <ecNumber evidence="2">6.5.1.1</ecNumber>
    </recommendedName>
</protein>
<dbReference type="PROSITE" id="PS00333">
    <property type="entry name" value="DNA_LIGASE_A2"/>
    <property type="match status" value="1"/>
</dbReference>
<comment type="similarity">
    <text evidence="1">Belongs to the ATP-dependent DNA ligase family.</text>
</comment>
<dbReference type="RefSeq" id="WP_132745361.1">
    <property type="nucleotide sequence ID" value="NZ_SLXK01000008.1"/>
</dbReference>
<dbReference type="CDD" id="cd07906">
    <property type="entry name" value="Adenylation_DNA_ligase_LigD_LigC"/>
    <property type="match status" value="1"/>
</dbReference>
<dbReference type="Gene3D" id="2.40.50.140">
    <property type="entry name" value="Nucleic acid-binding proteins"/>
    <property type="match status" value="1"/>
</dbReference>
<evidence type="ECO:0000256" key="3">
    <source>
        <dbReference type="ARBA" id="ARBA00022598"/>
    </source>
</evidence>
<dbReference type="PROSITE" id="PS50160">
    <property type="entry name" value="DNA_LIGASE_A3"/>
    <property type="match status" value="1"/>
</dbReference>
<proteinExistence type="inferred from homology"/>
<evidence type="ECO:0000313" key="7">
    <source>
        <dbReference type="Proteomes" id="UP000295416"/>
    </source>
</evidence>
<keyword evidence="7" id="KW-1185">Reference proteome</keyword>
<evidence type="ECO:0000256" key="4">
    <source>
        <dbReference type="ARBA" id="ARBA00034003"/>
    </source>
</evidence>
<dbReference type="SUPFAM" id="SSF50249">
    <property type="entry name" value="Nucleic acid-binding proteins"/>
    <property type="match status" value="1"/>
</dbReference>
<dbReference type="PROSITE" id="PS00697">
    <property type="entry name" value="DNA_LIGASE_A1"/>
    <property type="match status" value="1"/>
</dbReference>
<dbReference type="Gene3D" id="3.30.470.30">
    <property type="entry name" value="DNA ligase/mRNA capping enzyme"/>
    <property type="match status" value="1"/>
</dbReference>
<dbReference type="GO" id="GO:0006310">
    <property type="term" value="P:DNA recombination"/>
    <property type="evidence" value="ECO:0007669"/>
    <property type="project" value="InterPro"/>
</dbReference>
<dbReference type="EC" id="6.5.1.1" evidence="2"/>
<sequence>MEPILPMEPKKSEAVPEGNGWLAQIKWDGVRILTYFDGTKVRLYNRKLNERTWNYPELTNLSSYCSAESVILDGEVIAMGEDGKPSFYEVMRRDGIRRKEKLAQMVSIVPVAYMIFDVIYLNREWLNKRPLNERTRLLSDIIEPNEQIQLVSSHRDGNHLFHVIKENGMEGIVLKKEDSPYQIGQKTDHWQKVKNYLDVIAVVGGFTLRGGVVNAVLLGLYNQKGELYYIGHTGTGKLSNQEWRQLTDILKKKEMDDRPFINKPERNDTAHWVRPALTVKIQYAEWRPGHSLRQPSIQSFVDVPPKDCKMPEDGET</sequence>
<comment type="caution">
    <text evidence="6">The sequence shown here is derived from an EMBL/GenBank/DDBJ whole genome shotgun (WGS) entry which is preliminary data.</text>
</comment>
<dbReference type="InterPro" id="IPR016059">
    <property type="entry name" value="DNA_ligase_ATP-dep_CS"/>
</dbReference>
<comment type="catalytic activity">
    <reaction evidence="4">
        <text>ATP + (deoxyribonucleotide)n-3'-hydroxyl + 5'-phospho-(deoxyribonucleotide)m = (deoxyribonucleotide)n+m + AMP + diphosphate.</text>
        <dbReference type="EC" id="6.5.1.1"/>
    </reaction>
</comment>
<dbReference type="InterPro" id="IPR012309">
    <property type="entry name" value="DNA_ligase_ATP-dep_C"/>
</dbReference>
<evidence type="ECO:0000256" key="2">
    <source>
        <dbReference type="ARBA" id="ARBA00012727"/>
    </source>
</evidence>
<dbReference type="GO" id="GO:0003910">
    <property type="term" value="F:DNA ligase (ATP) activity"/>
    <property type="evidence" value="ECO:0007669"/>
    <property type="project" value="UniProtKB-EC"/>
</dbReference>
<gene>
    <name evidence="6" type="ORF">EV207_10871</name>
</gene>
<evidence type="ECO:0000256" key="1">
    <source>
        <dbReference type="ARBA" id="ARBA00007572"/>
    </source>
</evidence>
<dbReference type="Pfam" id="PF04679">
    <property type="entry name" value="DNA_ligase_A_C"/>
    <property type="match status" value="1"/>
</dbReference>
<evidence type="ECO:0000259" key="5">
    <source>
        <dbReference type="PROSITE" id="PS50160"/>
    </source>
</evidence>
<dbReference type="Proteomes" id="UP000295416">
    <property type="component" value="Unassembled WGS sequence"/>
</dbReference>
<dbReference type="EMBL" id="SLXK01000008">
    <property type="protein sequence ID" value="TCP29779.1"/>
    <property type="molecule type" value="Genomic_DNA"/>
</dbReference>
<dbReference type="PANTHER" id="PTHR45674">
    <property type="entry name" value="DNA LIGASE 1/3 FAMILY MEMBER"/>
    <property type="match status" value="1"/>
</dbReference>
<dbReference type="GO" id="GO:0006281">
    <property type="term" value="P:DNA repair"/>
    <property type="evidence" value="ECO:0007669"/>
    <property type="project" value="InterPro"/>
</dbReference>
<keyword evidence="3" id="KW-0436">Ligase</keyword>
<name>A0A4R2P4N1_9BACL</name>
<dbReference type="OrthoDB" id="9802472at2"/>
<dbReference type="InterPro" id="IPR050191">
    <property type="entry name" value="ATP-dep_DNA_ligase"/>
</dbReference>
<dbReference type="PANTHER" id="PTHR45674:SF4">
    <property type="entry name" value="DNA LIGASE 1"/>
    <property type="match status" value="1"/>
</dbReference>
<feature type="domain" description="ATP-dependent DNA ligase family profile" evidence="5">
    <location>
        <begin position="109"/>
        <end position="226"/>
    </location>
</feature>
<dbReference type="CDD" id="cd07971">
    <property type="entry name" value="OBF_DNA_ligase_LigD"/>
    <property type="match status" value="1"/>
</dbReference>
<dbReference type="SUPFAM" id="SSF56091">
    <property type="entry name" value="DNA ligase/mRNA capping enzyme, catalytic domain"/>
    <property type="match status" value="1"/>
</dbReference>
<dbReference type="InterPro" id="IPR012340">
    <property type="entry name" value="NA-bd_OB-fold"/>
</dbReference>
<dbReference type="InterPro" id="IPR012310">
    <property type="entry name" value="DNA_ligase_ATP-dep_cent"/>
</dbReference>